<sequence>MMLKFVILSLCVGFVVGSSVHRGGHLDITEALEKHVAQGQTTLNEMFREVEKLMEDTQQKLEEAVHQMENESSKSLLHGRNFPASFHNETTSVIKVGNRTVQLIERIDKETDNMTGKTNFSRTLIQNTERWNEVDHECLIDEDCGDGSFCLYEILTSKCVLCQTTNMECTKDVECCGDQLCVWGVCAQNRTKGQSGTICQYQSDCSPQHCCAFHKALLFPVCRPKPQEGQGCHSHPNQLMDLLLWDEEGPQEHCPCATGLHCQPLKSHLVHKHGNVVHVPHPGVTREVLQHHHGFVQPSDCLHHPASPRKQCRERAG</sequence>
<dbReference type="Proteomes" id="UP001108240">
    <property type="component" value="Unplaced"/>
</dbReference>
<keyword evidence="4" id="KW-0964">Secreted</keyword>
<dbReference type="Pfam" id="PF04706">
    <property type="entry name" value="Dickkopf_N"/>
    <property type="match status" value="1"/>
</dbReference>
<evidence type="ECO:0000256" key="9">
    <source>
        <dbReference type="SAM" id="SignalP"/>
    </source>
</evidence>
<dbReference type="Ensembl" id="ENSCCRT00000038985.2">
    <property type="protein sequence ID" value="ENSCCRP00000035969.2"/>
    <property type="gene ID" value="ENSCCRG00000019298.2"/>
</dbReference>
<organism evidence="11 12">
    <name type="scientific">Cyprinus carpio carpio</name>
    <dbReference type="NCBI Taxonomy" id="630221"/>
    <lineage>
        <taxon>Eukaryota</taxon>
        <taxon>Metazoa</taxon>
        <taxon>Chordata</taxon>
        <taxon>Craniata</taxon>
        <taxon>Vertebrata</taxon>
        <taxon>Euteleostomi</taxon>
        <taxon>Actinopterygii</taxon>
        <taxon>Neopterygii</taxon>
        <taxon>Teleostei</taxon>
        <taxon>Ostariophysi</taxon>
        <taxon>Cypriniformes</taxon>
        <taxon>Cyprinidae</taxon>
        <taxon>Cyprininae</taxon>
        <taxon>Cyprinus</taxon>
    </lineage>
</organism>
<dbReference type="GO" id="GO:0016055">
    <property type="term" value="P:Wnt signaling pathway"/>
    <property type="evidence" value="ECO:0007669"/>
    <property type="project" value="UniProtKB-KW"/>
</dbReference>
<dbReference type="InterPro" id="IPR039863">
    <property type="entry name" value="DKK1-4"/>
</dbReference>
<dbReference type="GO" id="GO:0048019">
    <property type="term" value="F:receptor antagonist activity"/>
    <property type="evidence" value="ECO:0007669"/>
    <property type="project" value="TreeGrafter"/>
</dbReference>
<dbReference type="CDD" id="cd23014">
    <property type="entry name" value="Dkk3_N_Cys1"/>
    <property type="match status" value="1"/>
</dbReference>
<evidence type="ECO:0000256" key="2">
    <source>
        <dbReference type="ARBA" id="ARBA00010842"/>
    </source>
</evidence>
<evidence type="ECO:0000256" key="7">
    <source>
        <dbReference type="ARBA" id="ARBA00023157"/>
    </source>
</evidence>
<feature type="domain" description="Dickkopf N-terminal cysteine-rich" evidence="10">
    <location>
        <begin position="137"/>
        <end position="187"/>
    </location>
</feature>
<reference evidence="11" key="1">
    <citation type="submission" date="2025-08" db="UniProtKB">
        <authorList>
            <consortium name="Ensembl"/>
        </authorList>
    </citation>
    <scope>IDENTIFICATION</scope>
</reference>
<proteinExistence type="inferred from homology"/>
<dbReference type="InterPro" id="IPR047301">
    <property type="entry name" value="Dkk3_N"/>
</dbReference>
<keyword evidence="12" id="KW-1185">Reference proteome</keyword>
<keyword evidence="6 9" id="KW-0732">Signal</keyword>
<dbReference type="PANTHER" id="PTHR12113:SF8">
    <property type="entry name" value="DICKKOPF-RELATED PROTEIN 3"/>
    <property type="match status" value="1"/>
</dbReference>
<dbReference type="Gene3D" id="2.10.80.10">
    <property type="entry name" value="Lipase, subunit A"/>
    <property type="match status" value="1"/>
</dbReference>
<dbReference type="GO" id="GO:0039706">
    <property type="term" value="F:co-receptor binding"/>
    <property type="evidence" value="ECO:0007669"/>
    <property type="project" value="TreeGrafter"/>
</dbReference>
<evidence type="ECO:0000256" key="3">
    <source>
        <dbReference type="ARBA" id="ARBA00022473"/>
    </source>
</evidence>
<dbReference type="CDD" id="cd23274">
    <property type="entry name" value="Dkk3_Cys2"/>
    <property type="match status" value="1"/>
</dbReference>
<dbReference type="AlphaFoldDB" id="A0A8C1HAK6"/>
<accession>A0A8C1HAK6</accession>
<dbReference type="GO" id="GO:0090090">
    <property type="term" value="P:negative regulation of canonical Wnt signaling pathway"/>
    <property type="evidence" value="ECO:0007669"/>
    <property type="project" value="TreeGrafter"/>
</dbReference>
<keyword evidence="7" id="KW-1015">Disulfide bond</keyword>
<keyword evidence="8" id="KW-0175">Coiled coil</keyword>
<evidence type="ECO:0000313" key="11">
    <source>
        <dbReference type="Ensembl" id="ENSCCRP00000035969.2"/>
    </source>
</evidence>
<evidence type="ECO:0000259" key="10">
    <source>
        <dbReference type="Pfam" id="PF04706"/>
    </source>
</evidence>
<dbReference type="GeneTree" id="ENSGT00390000000221"/>
<dbReference type="PANTHER" id="PTHR12113">
    <property type="entry name" value="DICKKOPF3-LIKE 3"/>
    <property type="match status" value="1"/>
</dbReference>
<feature type="coiled-coil region" evidence="8">
    <location>
        <begin position="43"/>
        <end position="74"/>
    </location>
</feature>
<evidence type="ECO:0000256" key="6">
    <source>
        <dbReference type="ARBA" id="ARBA00022729"/>
    </source>
</evidence>
<keyword evidence="3" id="KW-0217">Developmental protein</keyword>
<evidence type="ECO:0000256" key="8">
    <source>
        <dbReference type="SAM" id="Coils"/>
    </source>
</evidence>
<dbReference type="GO" id="GO:0005615">
    <property type="term" value="C:extracellular space"/>
    <property type="evidence" value="ECO:0007669"/>
    <property type="project" value="TreeGrafter"/>
</dbReference>
<dbReference type="InterPro" id="IPR006796">
    <property type="entry name" value="Dickkopf_N"/>
</dbReference>
<comment type="subcellular location">
    <subcellularLocation>
        <location evidence="1">Secreted</location>
    </subcellularLocation>
</comment>
<dbReference type="InterPro" id="IPR047300">
    <property type="entry name" value="Dkk3_Cys2"/>
</dbReference>
<protein>
    <submittedName>
        <fullName evidence="11">Dickkopf WNT signaling pathway inhibitor 3</fullName>
    </submittedName>
</protein>
<evidence type="ECO:0000256" key="5">
    <source>
        <dbReference type="ARBA" id="ARBA00022687"/>
    </source>
</evidence>
<reference evidence="11" key="2">
    <citation type="submission" date="2025-09" db="UniProtKB">
        <authorList>
            <consortium name="Ensembl"/>
        </authorList>
    </citation>
    <scope>IDENTIFICATION</scope>
</reference>
<evidence type="ECO:0000256" key="4">
    <source>
        <dbReference type="ARBA" id="ARBA00022525"/>
    </source>
</evidence>
<name>A0A8C1HAK6_CYPCA</name>
<feature type="signal peptide" evidence="9">
    <location>
        <begin position="1"/>
        <end position="17"/>
    </location>
</feature>
<feature type="chain" id="PRO_5039928825" evidence="9">
    <location>
        <begin position="18"/>
        <end position="317"/>
    </location>
</feature>
<evidence type="ECO:0000313" key="12">
    <source>
        <dbReference type="Proteomes" id="UP001108240"/>
    </source>
</evidence>
<evidence type="ECO:0000256" key="1">
    <source>
        <dbReference type="ARBA" id="ARBA00004613"/>
    </source>
</evidence>
<keyword evidence="5" id="KW-0879">Wnt signaling pathway</keyword>
<comment type="similarity">
    <text evidence="2">Belongs to the dickkopf family.</text>
</comment>